<dbReference type="EMBL" id="JAQQPM010000006">
    <property type="protein sequence ID" value="KAK2072382.1"/>
    <property type="molecule type" value="Genomic_DNA"/>
</dbReference>
<dbReference type="AlphaFoldDB" id="A0AAD9I8Q4"/>
<dbReference type="Proteomes" id="UP001217918">
    <property type="component" value="Unassembled WGS sequence"/>
</dbReference>
<accession>A0AAD9I8Q4</accession>
<reference evidence="1" key="1">
    <citation type="journal article" date="2023" name="Mol. Plant Microbe Interact.">
        <title>Elucidating the Obligate Nature and Biological Capacity of an Invasive Fungal Corn Pathogen.</title>
        <authorList>
            <person name="MacCready J.S."/>
            <person name="Roggenkamp E.M."/>
            <person name="Gdanetz K."/>
            <person name="Chilvers M.I."/>
        </authorList>
    </citation>
    <scope>NUCLEOTIDE SEQUENCE</scope>
    <source>
        <strain evidence="1">PM02</strain>
    </source>
</reference>
<proteinExistence type="predicted"/>
<evidence type="ECO:0000313" key="1">
    <source>
        <dbReference type="EMBL" id="KAK2072382.1"/>
    </source>
</evidence>
<protein>
    <submittedName>
        <fullName evidence="1">Uncharacterized protein</fullName>
    </submittedName>
</protein>
<gene>
    <name evidence="1" type="ORF">P8C59_006739</name>
</gene>
<evidence type="ECO:0000313" key="2">
    <source>
        <dbReference type="Proteomes" id="UP001217918"/>
    </source>
</evidence>
<sequence>MKDSGSEHFEYCWPTTCPNLPQQRPRTIYSHRHDAICKDPPPRPINAFHTHVPRSAMPRSCPFGLACIHTPYMMY</sequence>
<organism evidence="1 2">
    <name type="scientific">Phyllachora maydis</name>
    <dbReference type="NCBI Taxonomy" id="1825666"/>
    <lineage>
        <taxon>Eukaryota</taxon>
        <taxon>Fungi</taxon>
        <taxon>Dikarya</taxon>
        <taxon>Ascomycota</taxon>
        <taxon>Pezizomycotina</taxon>
        <taxon>Sordariomycetes</taxon>
        <taxon>Sordariomycetidae</taxon>
        <taxon>Phyllachorales</taxon>
        <taxon>Phyllachoraceae</taxon>
        <taxon>Phyllachora</taxon>
    </lineage>
</organism>
<keyword evidence="2" id="KW-1185">Reference proteome</keyword>
<comment type="caution">
    <text evidence="1">The sequence shown here is derived from an EMBL/GenBank/DDBJ whole genome shotgun (WGS) entry which is preliminary data.</text>
</comment>
<name>A0AAD9I8Q4_9PEZI</name>